<comment type="caution">
    <text evidence="1">The sequence shown here is derived from an EMBL/GenBank/DDBJ whole genome shotgun (WGS) entry which is preliminary data.</text>
</comment>
<keyword evidence="2" id="KW-1185">Reference proteome</keyword>
<reference evidence="1 2" key="1">
    <citation type="submission" date="2013-08" db="EMBL/GenBank/DDBJ databases">
        <authorList>
            <person name="Weinstock G."/>
            <person name="Sodergren E."/>
            <person name="Wylie T."/>
            <person name="Fulton L."/>
            <person name="Fulton R."/>
            <person name="Fronick C."/>
            <person name="O'Laughlin M."/>
            <person name="Godfrey J."/>
            <person name="Miner T."/>
            <person name="Herter B."/>
            <person name="Appelbaum E."/>
            <person name="Cordes M."/>
            <person name="Lek S."/>
            <person name="Wollam A."/>
            <person name="Pepin K.H."/>
            <person name="Palsikar V.B."/>
            <person name="Mitreva M."/>
            <person name="Wilson R.K."/>
        </authorList>
    </citation>
    <scope>NUCLEOTIDE SEQUENCE [LARGE SCALE GENOMIC DNA]</scope>
    <source>
        <strain evidence="1 2">ATCC 12856</strain>
    </source>
</reference>
<dbReference type="RefSeq" id="WP_021623940.1">
    <property type="nucleotide sequence ID" value="NZ_KE952888.1"/>
</dbReference>
<sequence length="132" mass="14982">MPRNSCGYWPQIYEIDLLVSSNKRDEQEACVDSSKIEDEADQKGCLIPNGMQYMGYLLFFIRIYGIEEGYLITFRTPSSSSEINRKSTTTAKLGIYGLSDSEIAVHLNKSQQAVSKSYKKALNKLRKIIENV</sequence>
<dbReference type="InterPro" id="IPR013324">
    <property type="entry name" value="RNA_pol_sigma_r3/r4-like"/>
</dbReference>
<accession>U1Y979</accession>
<protein>
    <recommendedName>
        <fullName evidence="3">RNA polymerase sigma-70 region 4 domain-containing protein</fullName>
    </recommendedName>
</protein>
<evidence type="ECO:0000313" key="1">
    <source>
        <dbReference type="EMBL" id="ERI07366.1"/>
    </source>
</evidence>
<proteinExistence type="predicted"/>
<dbReference type="SUPFAM" id="SSF88659">
    <property type="entry name" value="Sigma3 and sigma4 domains of RNA polymerase sigma factors"/>
    <property type="match status" value="1"/>
</dbReference>
<evidence type="ECO:0000313" key="2">
    <source>
        <dbReference type="Proteomes" id="UP000016511"/>
    </source>
</evidence>
<dbReference type="STRING" id="649747.HMPREF0083_04547"/>
<dbReference type="InterPro" id="IPR036388">
    <property type="entry name" value="WH-like_DNA-bd_sf"/>
</dbReference>
<dbReference type="GeneID" id="92842373"/>
<dbReference type="PATRIC" id="fig|649747.3.peg.4102"/>
<organism evidence="1 2">
    <name type="scientific">Aneurinibacillus aneurinilyticus ATCC 12856</name>
    <dbReference type="NCBI Taxonomy" id="649747"/>
    <lineage>
        <taxon>Bacteria</taxon>
        <taxon>Bacillati</taxon>
        <taxon>Bacillota</taxon>
        <taxon>Bacilli</taxon>
        <taxon>Bacillales</taxon>
        <taxon>Paenibacillaceae</taxon>
        <taxon>Aneurinibacillus group</taxon>
        <taxon>Aneurinibacillus</taxon>
    </lineage>
</organism>
<dbReference type="HOGENOM" id="CLU_1912694_0_0_9"/>
<dbReference type="AlphaFoldDB" id="U1Y979"/>
<dbReference type="Proteomes" id="UP000016511">
    <property type="component" value="Unassembled WGS sequence"/>
</dbReference>
<evidence type="ECO:0008006" key="3">
    <source>
        <dbReference type="Google" id="ProtNLM"/>
    </source>
</evidence>
<dbReference type="Gene3D" id="1.10.10.10">
    <property type="entry name" value="Winged helix-like DNA-binding domain superfamily/Winged helix DNA-binding domain"/>
    <property type="match status" value="1"/>
</dbReference>
<gene>
    <name evidence="1" type="ORF">HMPREF0083_04547</name>
</gene>
<dbReference type="EMBL" id="AWSJ01000281">
    <property type="protein sequence ID" value="ERI07366.1"/>
    <property type="molecule type" value="Genomic_DNA"/>
</dbReference>
<name>U1Y979_ANEAE</name>